<proteinExistence type="predicted"/>
<dbReference type="GO" id="GO:0036374">
    <property type="term" value="F:glutathione hydrolase activity"/>
    <property type="evidence" value="ECO:0007669"/>
    <property type="project" value="InterPro"/>
</dbReference>
<dbReference type="PANTHER" id="PTHR11686:SF9">
    <property type="entry name" value="RE13973P"/>
    <property type="match status" value="1"/>
</dbReference>
<comment type="caution">
    <text evidence="2">The sequence shown here is derived from an EMBL/GenBank/DDBJ whole genome shotgun (WGS) entry which is preliminary data.</text>
</comment>
<reference evidence="2" key="1">
    <citation type="submission" date="2021-04" db="EMBL/GenBank/DDBJ databases">
        <authorList>
            <person name="Tunstrom K."/>
        </authorList>
    </citation>
    <scope>NUCLEOTIDE SEQUENCE</scope>
</reference>
<dbReference type="Proteomes" id="UP000691718">
    <property type="component" value="Unassembled WGS sequence"/>
</dbReference>
<evidence type="ECO:0000313" key="2">
    <source>
        <dbReference type="EMBL" id="CAG4969408.1"/>
    </source>
</evidence>
<organism evidence="2 3">
    <name type="scientific">Parnassius apollo</name>
    <name type="common">Apollo butterfly</name>
    <name type="synonym">Papilio apollo</name>
    <dbReference type="NCBI Taxonomy" id="110799"/>
    <lineage>
        <taxon>Eukaryota</taxon>
        <taxon>Metazoa</taxon>
        <taxon>Ecdysozoa</taxon>
        <taxon>Arthropoda</taxon>
        <taxon>Hexapoda</taxon>
        <taxon>Insecta</taxon>
        <taxon>Pterygota</taxon>
        <taxon>Neoptera</taxon>
        <taxon>Endopterygota</taxon>
        <taxon>Lepidoptera</taxon>
        <taxon>Glossata</taxon>
        <taxon>Ditrysia</taxon>
        <taxon>Papilionoidea</taxon>
        <taxon>Papilionidae</taxon>
        <taxon>Parnassiinae</taxon>
        <taxon>Parnassini</taxon>
        <taxon>Parnassius</taxon>
        <taxon>Parnassius</taxon>
    </lineage>
</organism>
<dbReference type="GO" id="GO:0006751">
    <property type="term" value="P:glutathione catabolic process"/>
    <property type="evidence" value="ECO:0007669"/>
    <property type="project" value="InterPro"/>
</dbReference>
<feature type="transmembrane region" description="Helical" evidence="1">
    <location>
        <begin position="52"/>
        <end position="74"/>
    </location>
</feature>
<keyword evidence="1" id="KW-1133">Transmembrane helix</keyword>
<keyword evidence="1" id="KW-0472">Membrane</keyword>
<dbReference type="InterPro" id="IPR000101">
    <property type="entry name" value="GGT_peptidase"/>
</dbReference>
<accession>A0A8S3WMA3</accession>
<keyword evidence="3" id="KW-1185">Reference proteome</keyword>
<name>A0A8S3WMA3_PARAO</name>
<dbReference type="AlphaFoldDB" id="A0A8S3WMA3"/>
<protein>
    <submittedName>
        <fullName evidence="2">(apollo) hypothetical protein</fullName>
    </submittedName>
</protein>
<dbReference type="Pfam" id="PF01019">
    <property type="entry name" value="G_glu_transpept"/>
    <property type="match status" value="1"/>
</dbReference>
<evidence type="ECO:0000313" key="3">
    <source>
        <dbReference type="Proteomes" id="UP000691718"/>
    </source>
</evidence>
<dbReference type="GO" id="GO:0005886">
    <property type="term" value="C:plasma membrane"/>
    <property type="evidence" value="ECO:0007669"/>
    <property type="project" value="TreeGrafter"/>
</dbReference>
<dbReference type="OrthoDB" id="7477491at2759"/>
<keyword evidence="1" id="KW-0812">Transmembrane</keyword>
<evidence type="ECO:0000256" key="1">
    <source>
        <dbReference type="SAM" id="Phobius"/>
    </source>
</evidence>
<dbReference type="EMBL" id="CAJQZP010000580">
    <property type="protein sequence ID" value="CAG4969408.1"/>
    <property type="molecule type" value="Genomic_DNA"/>
</dbReference>
<dbReference type="PANTHER" id="PTHR11686">
    <property type="entry name" value="GAMMA GLUTAMYL TRANSPEPTIDASE"/>
    <property type="match status" value="1"/>
</dbReference>
<sequence>MKGCDHVVCEAWDTFPMAATSGSPPPGVVELREDVPLKSGGGDTQRCAGPRLIATAFAVLTVAITLALLTQIYYGDYEVVPHGSVSTSVGACSRGGAALLRARGSALDAAAAAALCLALAAPYDTALDASGALLYWEYRRAHNEPPTLAEWGAVGDDWQMAGDSMPEAGGSLQEAGGSGNGTVPRLVAALAGLHVRYGMLPWAQVLQPAIDYAESSEATTASGAIETGVSVSERVKLLREWQRHTSAELCAAWRCASALRVRAAAPVSAGAWRAYVAGAAWGGAGGAAQPLRQALLANSTGYCDHTLSPLN</sequence>
<gene>
    <name evidence="2" type="ORF">PAPOLLO_LOCUS8100</name>
</gene>